<keyword evidence="4" id="KW-0804">Transcription</keyword>
<dbReference type="InterPro" id="IPR007196">
    <property type="entry name" value="CCR4-Not_Not1_C"/>
</dbReference>
<dbReference type="InterPro" id="IPR040398">
    <property type="entry name" value="Not1"/>
</dbReference>
<evidence type="ECO:0000259" key="13">
    <source>
        <dbReference type="Pfam" id="PF25097"/>
    </source>
</evidence>
<dbReference type="InterPro" id="IPR032194">
    <property type="entry name" value="CNOT1_HEAT"/>
</dbReference>
<dbReference type="Gene3D" id="1.25.40.180">
    <property type="match status" value="1"/>
</dbReference>
<evidence type="ECO:0000256" key="2">
    <source>
        <dbReference type="ARBA" id="ARBA00022491"/>
    </source>
</evidence>
<protein>
    <recommendedName>
        <fullName evidence="7">General negative regulator of transcription subunit 1</fullName>
    </recommendedName>
</protein>
<dbReference type="GO" id="GO:0030015">
    <property type="term" value="C:CCR4-NOT core complex"/>
    <property type="evidence" value="ECO:0007669"/>
    <property type="project" value="InterPro"/>
</dbReference>
<sequence>MAPPVPSPVLASDIDDRIAHLVDGLSADRAQEGFSSLFQVSSRDGVCLILLRHQLRYTVDRLTFADTIARVFTLSARDASPIPALPAVSLTWLLTFVADDPLQTLALVLNCQSLSDSRLRVPAADYLRQHLETLLNDLTRTPPVTASRRTLLTHVLSRLDIRPNSTLTMSAPSPASGPITLDAILRKEGPACLTDPDHFLNVLRNYDVADHRLPELFSEEHVALALHTMMAAPAGSLLATAKSQDDWNFNTFAQILRRLSPHLAWAKVISIFGVTDLVIPSPKAAQNLLDCYAAATQDTGAAGFPVAAVSFRWKSIPSQLKLFSVLLGRASSGHWDLTGCRPVVKPEDLEDYLVLYRGYAANLGASLWGSLDLIALCAELSGSPEYANPIKSLLGAGVDQSPELILLGFLQLDGPWSTFAQTVVVKLLTHYLGQPAGGGFVLHLAWRLSQSTVFATMLELYKVEAGAVPHLVEVAHNLRAEAAILPVRQYPFVLDFALFCARRAYLDLEPWLAAQVVEGAAPSVNAILEYLRLKLALESQRQEGAPTNKALLLRPEEFALYLKAVSNAPLNNDQVAYFKAIYQTFGKFQPALLATAEDGGLGVPPEAEKAAETYYLKLYKGDVAVTMLLEHLTNLRDSVELRERQIYACVVLCLLDEFKFLPNYPDKELDLYSTFFGSLLARRLFPRPELRTALGLLGEALRSDPNGPLFRFALTVLHQLREQLCLWPAAARRLGQLPALRSSQSETAAFVRQVADRMADPEVAARIPTDPYYAAAGEAWLGADAHHAVEAARAPTGPFTTVHADALPADALADEPSEEVQDKILFIMNNVAQNNLTDKVSEMKEVLTVGSYRWFSQHILVKRASNQPNYHQLYSDLLDRVDDRLLARCVLHETLVNIRVLLNSDKTVHDSTERSHLKNLGAWLGGLTLARNRPVKHTQVAFKELLLEGYAGGRLIVAIPFVCKVLEQAARSSVFRPPNPWLLAVLRVLVELYKSAELKLNLKFEIEVLCKALRLDLHEIEPSTYLAARAAGTEAGPVAATPAAAAALLPRSADPTTAATAAVGVAATDAHKAGAAGHFAYVPPTLLTPNEISTNLTHLLATHSKLTSAAALVGAHPALKRAILATMERLLRDVMPVQVARAVLIAATATSELVAKDFCMEPSEEKMRWAAHKMARGVAGTLAIAQCRKPLQDGLYGHLKEFLVAQGLADPLAEQFALGITNDNIDLVCALVETEAMTRAAHEVDESLAPGLLARKRHRERTGQPFYDTATYATLTYPPHVPAELKVRPQGLLPAQLRIYEDFAAIPHFASQTASANDHTNPETSPLTARQCYDKFAQYVLELDKLVVATQINTFAELPQQHDIRLLMREILVLVIRSAARDDTALDFAQTVVQLLYKNESNLAREVFVILLDKLCGLSPKAQREVTHWLTYADDERKYSVPVTVALIKARLISVPEQDRQLAKLMEGGRAPVAEFAAHLIRKCVLDPQPCGSRADFAASVDALARLSARGRAPAGATALLEDLQRATQPPSAPTPAVADTAQYTYRTLLAEWMRLCDAPGGDKAPVAFVLHLQQRVPLADRDAHAAFFRVAFEAAVEHYTRHRTVGPAVNAAPAAAYSALDALARLTVCLVRYPASGQGAELADEPDQPAVASLRTVLGYFALLLTVDHQRRAQLFNQKPYFRFLVSLLHELRSQVARLPAVYTRLLADLAEVLRTLQPAYLPGFSFAWVSLVAHRFFLPRFLTAEVRWPLAEGLLLDGLRFIAPALGRGALDEPTRLLYKGLVRIMLVILHDFPEFLCDYYTSFCDVIPPNCVQLRNLVVSAYARDMRLPEPLSPDLRLDQLPEVQVAPRILSDYTRVLTETGTRAELDEGLAATSDEAAATLADALAARFGARADPSAPGDGFPVPLINSAVLYLGVRAMADPSTAGPVVHATYERLADRLTPDVRYRFLNALANQLRHPSSHTHYFSRALLRLFTESNVEAVQEQITRVLIERAVVNRPLPWGLLVTLIELMSNPACKFWDHKFTTVAPAITHILQAVSKSITTRS</sequence>
<feature type="domain" description="CCR4-NOT transcription complex subunit 1 HEAT repeat" evidence="12">
    <location>
        <begin position="422"/>
        <end position="548"/>
    </location>
</feature>
<dbReference type="GO" id="GO:0000932">
    <property type="term" value="C:P-body"/>
    <property type="evidence" value="ECO:0007669"/>
    <property type="project" value="TreeGrafter"/>
</dbReference>
<keyword evidence="3" id="KW-0805">Transcription regulation</keyword>
<gene>
    <name evidence="14" type="primary">CDC39_2</name>
    <name evidence="14" type="ORF">IWQ60_007215</name>
</gene>
<keyword evidence="15" id="KW-1185">Reference proteome</keyword>
<dbReference type="OrthoDB" id="1933107at2759"/>
<evidence type="ECO:0000256" key="7">
    <source>
        <dbReference type="ARBA" id="ARBA00074459"/>
    </source>
</evidence>
<evidence type="ECO:0000256" key="6">
    <source>
        <dbReference type="ARBA" id="ARBA00059181"/>
    </source>
</evidence>
<evidence type="ECO:0000256" key="3">
    <source>
        <dbReference type="ARBA" id="ARBA00023015"/>
    </source>
</evidence>
<dbReference type="InterPro" id="IPR032191">
    <property type="entry name" value="CNOT1_CAF1_bind"/>
</dbReference>
<dbReference type="InterPro" id="IPR038535">
    <property type="entry name" value="CNOT1_TTP_bind_sf"/>
</dbReference>
<evidence type="ECO:0000259" key="9">
    <source>
        <dbReference type="Pfam" id="PF12842"/>
    </source>
</evidence>
<dbReference type="Pfam" id="PF12842">
    <property type="entry name" value="DUF3819"/>
    <property type="match status" value="1"/>
</dbReference>
<evidence type="ECO:0000313" key="15">
    <source>
        <dbReference type="Proteomes" id="UP001150569"/>
    </source>
</evidence>
<dbReference type="PANTHER" id="PTHR13162:SF8">
    <property type="entry name" value="CCR4-NOT TRANSCRIPTION COMPLEX SUBUNIT 1"/>
    <property type="match status" value="1"/>
</dbReference>
<dbReference type="Pfam" id="PF16417">
    <property type="entry name" value="CNOT1_TTP_bind"/>
    <property type="match status" value="1"/>
</dbReference>
<comment type="subcellular location">
    <subcellularLocation>
        <location evidence="1">Nucleus</location>
    </subcellularLocation>
</comment>
<dbReference type="InterPro" id="IPR032193">
    <property type="entry name" value="CNOT1_TTP_bind"/>
</dbReference>
<dbReference type="Gene3D" id="1.25.40.800">
    <property type="match status" value="1"/>
</dbReference>
<evidence type="ECO:0000256" key="4">
    <source>
        <dbReference type="ARBA" id="ARBA00023163"/>
    </source>
</evidence>
<dbReference type="Gene3D" id="1.25.40.790">
    <property type="match status" value="1"/>
</dbReference>
<accession>A0A9W8DV54</accession>
<dbReference type="FunFam" id="1.25.40.180:FF:000012">
    <property type="entry name" value="Ccr4-Not transcription complex subunit"/>
    <property type="match status" value="1"/>
</dbReference>
<dbReference type="GO" id="GO:0000289">
    <property type="term" value="P:nuclear-transcribed mRNA poly(A) tail shortening"/>
    <property type="evidence" value="ECO:0007669"/>
    <property type="project" value="UniProtKB-ARBA"/>
</dbReference>
<feature type="domain" description="CCR4-NOT transcription complex subunit 1 CAF1-binding" evidence="10">
    <location>
        <begin position="814"/>
        <end position="1031"/>
    </location>
</feature>
<evidence type="ECO:0000256" key="1">
    <source>
        <dbReference type="ARBA" id="ARBA00004123"/>
    </source>
</evidence>
<evidence type="ECO:0000259" key="11">
    <source>
        <dbReference type="Pfam" id="PF16417"/>
    </source>
</evidence>
<keyword evidence="5" id="KW-0539">Nucleus</keyword>
<dbReference type="Pfam" id="PF16415">
    <property type="entry name" value="CNOT1_CAF1_bind"/>
    <property type="match status" value="1"/>
</dbReference>
<evidence type="ECO:0000259" key="8">
    <source>
        <dbReference type="Pfam" id="PF04054"/>
    </source>
</evidence>
<feature type="domain" description="CCR4-NOT transcription complex subunit 1 TTP binding" evidence="11">
    <location>
        <begin position="602"/>
        <end position="757"/>
    </location>
</feature>
<comment type="function">
    <text evidence="6">Acts as a component of the CCR4-NOT core complex, which in the nucleus seems to be a general transcription factor, and in the cytoplasm the major mRNA deadenylase involved in mRNA turnover. The NOT protein subcomplex negatively regulates the basal and activated transcription of many genes. Preferentially affects TC-type TATA element-dependent transcription. Could directly or indirectly inhibit component(s) of the general transcription machinery.</text>
</comment>
<dbReference type="InterPro" id="IPR055454">
    <property type="entry name" value="CNOT1-like_NOT1_connector"/>
</dbReference>
<dbReference type="PANTHER" id="PTHR13162">
    <property type="entry name" value="CCR4-NOT TRANSCRIPTION COMPLEX"/>
    <property type="match status" value="1"/>
</dbReference>
<dbReference type="Gene3D" id="1.25.40.840">
    <property type="entry name" value="CCR4-NOT transcription complex subunit 1 TTP binding domain"/>
    <property type="match status" value="1"/>
</dbReference>
<keyword evidence="2" id="KW-0678">Repressor</keyword>
<dbReference type="Pfam" id="PF25097">
    <property type="entry name" value="ARM_Cnot1"/>
    <property type="match status" value="1"/>
</dbReference>
<dbReference type="Pfam" id="PF16418">
    <property type="entry name" value="CNOT1_HEAT"/>
    <property type="match status" value="1"/>
</dbReference>
<evidence type="ECO:0000256" key="5">
    <source>
        <dbReference type="ARBA" id="ARBA00023242"/>
    </source>
</evidence>
<dbReference type="EMBL" id="JANBPT010000469">
    <property type="protein sequence ID" value="KAJ1919573.1"/>
    <property type="molecule type" value="Genomic_DNA"/>
</dbReference>
<feature type="domain" description="CCR4-NOT transcription complex subunit 1" evidence="9">
    <location>
        <begin position="1117"/>
        <end position="1259"/>
    </location>
</feature>
<dbReference type="GO" id="GO:0005634">
    <property type="term" value="C:nucleus"/>
    <property type="evidence" value="ECO:0007669"/>
    <property type="project" value="UniProtKB-SubCell"/>
</dbReference>
<evidence type="ECO:0000313" key="14">
    <source>
        <dbReference type="EMBL" id="KAJ1919573.1"/>
    </source>
</evidence>
<feature type="domain" description="CCR4-NOT transcription complex subunit 1-like NOT1 connector" evidence="13">
    <location>
        <begin position="1343"/>
        <end position="1525"/>
    </location>
</feature>
<proteinExistence type="predicted"/>
<reference evidence="14" key="1">
    <citation type="submission" date="2022-07" db="EMBL/GenBank/DDBJ databases">
        <title>Phylogenomic reconstructions and comparative analyses of Kickxellomycotina fungi.</title>
        <authorList>
            <person name="Reynolds N.K."/>
            <person name="Stajich J.E."/>
            <person name="Barry K."/>
            <person name="Grigoriev I.V."/>
            <person name="Crous P."/>
            <person name="Smith M.E."/>
        </authorList>
    </citation>
    <scope>NUCLEOTIDE SEQUENCE</scope>
    <source>
        <strain evidence="14">RSA 861</strain>
    </source>
</reference>
<organism evidence="14 15">
    <name type="scientific">Tieghemiomyces parasiticus</name>
    <dbReference type="NCBI Taxonomy" id="78921"/>
    <lineage>
        <taxon>Eukaryota</taxon>
        <taxon>Fungi</taxon>
        <taxon>Fungi incertae sedis</taxon>
        <taxon>Zoopagomycota</taxon>
        <taxon>Kickxellomycotina</taxon>
        <taxon>Dimargaritomycetes</taxon>
        <taxon>Dimargaritales</taxon>
        <taxon>Dimargaritaceae</taxon>
        <taxon>Tieghemiomyces</taxon>
    </lineage>
</organism>
<dbReference type="InterPro" id="IPR024557">
    <property type="entry name" value="CNOT1_dom_4"/>
</dbReference>
<dbReference type="CDD" id="cd20710">
    <property type="entry name" value="NOT1_connector"/>
    <property type="match status" value="1"/>
</dbReference>
<evidence type="ECO:0000259" key="10">
    <source>
        <dbReference type="Pfam" id="PF16415"/>
    </source>
</evidence>
<evidence type="ECO:0000259" key="12">
    <source>
        <dbReference type="Pfam" id="PF16418"/>
    </source>
</evidence>
<name>A0A9W8DV54_9FUNG</name>
<feature type="domain" description="CCR4-Not complex component Not1 C-terminal" evidence="8">
    <location>
        <begin position="1691"/>
        <end position="2042"/>
    </location>
</feature>
<comment type="caution">
    <text evidence="14">The sequence shown here is derived from an EMBL/GenBank/DDBJ whole genome shotgun (WGS) entry which is preliminary data.</text>
</comment>
<dbReference type="GO" id="GO:0060090">
    <property type="term" value="F:molecular adaptor activity"/>
    <property type="evidence" value="ECO:0007669"/>
    <property type="project" value="TreeGrafter"/>
</dbReference>
<dbReference type="Proteomes" id="UP001150569">
    <property type="component" value="Unassembled WGS sequence"/>
</dbReference>
<dbReference type="GO" id="GO:0017148">
    <property type="term" value="P:negative regulation of translation"/>
    <property type="evidence" value="ECO:0007669"/>
    <property type="project" value="InterPro"/>
</dbReference>
<dbReference type="Pfam" id="PF04054">
    <property type="entry name" value="Not1"/>
    <property type="match status" value="1"/>
</dbReference>